<evidence type="ECO:0000313" key="2">
    <source>
        <dbReference type="Proteomes" id="UP001055811"/>
    </source>
</evidence>
<reference evidence="1 2" key="2">
    <citation type="journal article" date="2022" name="Mol. Ecol. Resour.">
        <title>The genomes of chicory, endive, great burdock and yacon provide insights into Asteraceae paleo-polyploidization history and plant inulin production.</title>
        <authorList>
            <person name="Fan W."/>
            <person name="Wang S."/>
            <person name="Wang H."/>
            <person name="Wang A."/>
            <person name="Jiang F."/>
            <person name="Liu H."/>
            <person name="Zhao H."/>
            <person name="Xu D."/>
            <person name="Zhang Y."/>
        </authorList>
    </citation>
    <scope>NUCLEOTIDE SEQUENCE [LARGE SCALE GENOMIC DNA]</scope>
    <source>
        <strain evidence="2">cv. Punajuju</strain>
        <tissue evidence="1">Leaves</tissue>
    </source>
</reference>
<dbReference type="EMBL" id="CM042011">
    <property type="protein sequence ID" value="KAI3766263.1"/>
    <property type="molecule type" value="Genomic_DNA"/>
</dbReference>
<protein>
    <submittedName>
        <fullName evidence="1">Uncharacterized protein</fullName>
    </submittedName>
</protein>
<organism evidence="1 2">
    <name type="scientific">Cichorium intybus</name>
    <name type="common">Chicory</name>
    <dbReference type="NCBI Taxonomy" id="13427"/>
    <lineage>
        <taxon>Eukaryota</taxon>
        <taxon>Viridiplantae</taxon>
        <taxon>Streptophyta</taxon>
        <taxon>Embryophyta</taxon>
        <taxon>Tracheophyta</taxon>
        <taxon>Spermatophyta</taxon>
        <taxon>Magnoliopsida</taxon>
        <taxon>eudicotyledons</taxon>
        <taxon>Gunneridae</taxon>
        <taxon>Pentapetalae</taxon>
        <taxon>asterids</taxon>
        <taxon>campanulids</taxon>
        <taxon>Asterales</taxon>
        <taxon>Asteraceae</taxon>
        <taxon>Cichorioideae</taxon>
        <taxon>Cichorieae</taxon>
        <taxon>Cichoriinae</taxon>
        <taxon>Cichorium</taxon>
    </lineage>
</organism>
<comment type="caution">
    <text evidence="1">The sequence shown here is derived from an EMBL/GenBank/DDBJ whole genome shotgun (WGS) entry which is preliminary data.</text>
</comment>
<proteinExistence type="predicted"/>
<gene>
    <name evidence="1" type="ORF">L2E82_16316</name>
</gene>
<accession>A0ACB9F664</accession>
<reference evidence="2" key="1">
    <citation type="journal article" date="2022" name="Mol. Ecol. Resour.">
        <title>The genomes of chicory, endive, great burdock and yacon provide insights into Asteraceae palaeo-polyploidization history and plant inulin production.</title>
        <authorList>
            <person name="Fan W."/>
            <person name="Wang S."/>
            <person name="Wang H."/>
            <person name="Wang A."/>
            <person name="Jiang F."/>
            <person name="Liu H."/>
            <person name="Zhao H."/>
            <person name="Xu D."/>
            <person name="Zhang Y."/>
        </authorList>
    </citation>
    <scope>NUCLEOTIDE SEQUENCE [LARGE SCALE GENOMIC DNA]</scope>
    <source>
        <strain evidence="2">cv. Punajuju</strain>
    </source>
</reference>
<sequence>MELLSELGRCEFIATENISGGGMASSILSPAAINLQRHHNSSILTATNPLLPSIRFFSSCHCSSKIIASQLSSMLSPRHSSLRRGRCGATSPHPPSPPESGPPPGEDEDSNAGSLASFSRFQESVQIFFAVLFWMSLFFWSSVWDGKNNGRSDKGPKLWK</sequence>
<name>A0ACB9F664_CICIN</name>
<evidence type="ECO:0000313" key="1">
    <source>
        <dbReference type="EMBL" id="KAI3766263.1"/>
    </source>
</evidence>
<dbReference type="Proteomes" id="UP001055811">
    <property type="component" value="Linkage Group LG03"/>
</dbReference>
<keyword evidence="2" id="KW-1185">Reference proteome</keyword>